<feature type="compositionally biased region" description="Polar residues" evidence="3">
    <location>
        <begin position="695"/>
        <end position="704"/>
    </location>
</feature>
<sequence length="969" mass="108268">MASDSVEIEERKKTMSPWKKTPSPPETVAEEENRPVMGSESWPALADAKTKGTVESASKKTAIPPPINAVPAAVPAPPPVKGSAGLRKGDVPGNGNPANKQRYQHSHRPGPKRNPPINGMPPFPVPLTYHQQPGPPMLYAAVPPPPPFMVHEFGYPAPFTTEPHIMKSGETLMPALIPTGQAGGLNGDRNFRPPRGGLNNWHPYTSHHGNRPHNGHEAGPHPNQTWRHQQAFRPRDNMDMPPGMTPGHIIRPTPQLLGPAPGYMSRPGFPGPAPMYYASAPPPPEMMRGPPRFVLHPHRPYPLPTQETLALRANIVNQIEYYFSDENLQKDHYLLQLLDEQGWVSINKIADFNRVKKMTTNIPLILEALQSSNSIEVQGDKIRRRNDWSKWTLMSGHYANSQPTHDQVSSSGKSTEVIDESSISVPRDSNGLKATNPSASNASRGDAKSHLECEMANKILSADEPLTCNGESEDKCSKFASEPFAKSDLNIGCNSLVENVSGGNISAIGNSGSDNNRTFESLHRKARLSSPDSPKLENLKMISDGCGTSSNLGGLLNGFEDNCPSFTGDPSTFSFDEELEHATTEKYHSTLNRSIDDEDDRMDVNDQDVQRLVIVTQESRIDGNNKSSLGKTVPISNEQADAIDEALYFFEQLHTERSSRQRHNSATEIKRCSKHSTHENSSPSHTLHVNLGGTAESSHACNSRRQNKGNHRLHSSNKQRFFHSNSRNHNNSNYSHHGIVSESPPVGFFFGSTPPENCSSSLSKLSASPHGFPSGSSPPVGSIPKSFPPFQHPSHTLLEENKFKQQKYHKFHKRCLNDRKKLGIGCSEEMNTLYRFWSYFLRDRFNESMYKEFQNLALEDAAAKYNYGIECLFRFYSYGLEKQFREDLYEDFEHLALDFYHKGNLYGLEKYWAFHHYRNKDQPLKQNPELEQLLKEEYRSLDDFRAKEKAEKAVVKECEASNSSSSGPF</sequence>
<dbReference type="Pfam" id="PF21071">
    <property type="entry name" value="LARP1_HEAT"/>
    <property type="match status" value="1"/>
</dbReference>
<dbReference type="Pfam" id="PF05383">
    <property type="entry name" value="La"/>
    <property type="match status" value="1"/>
</dbReference>
<dbReference type="CDD" id="cd07323">
    <property type="entry name" value="LAM"/>
    <property type="match status" value="1"/>
</dbReference>
<feature type="compositionally biased region" description="Low complexity" evidence="3">
    <location>
        <begin position="760"/>
        <end position="785"/>
    </location>
</feature>
<feature type="compositionally biased region" description="Basic residues" evidence="3">
    <location>
        <begin position="705"/>
        <end position="716"/>
    </location>
</feature>
<dbReference type="Gramene" id="ONK67449">
    <property type="protein sequence ID" value="ONK67449"/>
    <property type="gene ID" value="A4U43_C05F150"/>
</dbReference>
<feature type="domain" description="HTH La-type RNA-binding" evidence="4">
    <location>
        <begin position="305"/>
        <end position="394"/>
    </location>
</feature>
<dbReference type="Gene3D" id="1.10.10.10">
    <property type="entry name" value="Winged helix-like DNA-binding domain superfamily/Winged helix DNA-binding domain"/>
    <property type="match status" value="1"/>
</dbReference>
<evidence type="ECO:0000313" key="6">
    <source>
        <dbReference type="Proteomes" id="UP000243459"/>
    </source>
</evidence>
<dbReference type="InterPro" id="IPR006630">
    <property type="entry name" value="La_HTH"/>
</dbReference>
<name>A0A5P1ERU3_ASPOF</name>
<dbReference type="EMBL" id="CM007385">
    <property type="protein sequence ID" value="ONK67449.1"/>
    <property type="molecule type" value="Genomic_DNA"/>
</dbReference>
<feature type="region of interest" description="Disordered" evidence="3">
    <location>
        <begin position="656"/>
        <end position="716"/>
    </location>
</feature>
<evidence type="ECO:0000256" key="1">
    <source>
        <dbReference type="ARBA" id="ARBA00022884"/>
    </source>
</evidence>
<evidence type="ECO:0000256" key="2">
    <source>
        <dbReference type="PROSITE-ProRule" id="PRU00332"/>
    </source>
</evidence>
<dbReference type="OMA" id="FRQEIFQ"/>
<dbReference type="SUPFAM" id="SSF46785">
    <property type="entry name" value="Winged helix' DNA-binding domain"/>
    <property type="match status" value="1"/>
</dbReference>
<dbReference type="GO" id="GO:0000339">
    <property type="term" value="F:RNA cap binding"/>
    <property type="evidence" value="ECO:0007669"/>
    <property type="project" value="InterPro"/>
</dbReference>
<reference evidence="6" key="1">
    <citation type="journal article" date="2017" name="Nat. Commun.">
        <title>The asparagus genome sheds light on the origin and evolution of a young Y chromosome.</title>
        <authorList>
            <person name="Harkess A."/>
            <person name="Zhou J."/>
            <person name="Xu C."/>
            <person name="Bowers J.E."/>
            <person name="Van der Hulst R."/>
            <person name="Ayyampalayam S."/>
            <person name="Mercati F."/>
            <person name="Riccardi P."/>
            <person name="McKain M.R."/>
            <person name="Kakrana A."/>
            <person name="Tang H."/>
            <person name="Ray J."/>
            <person name="Groenendijk J."/>
            <person name="Arikit S."/>
            <person name="Mathioni S.M."/>
            <person name="Nakano M."/>
            <person name="Shan H."/>
            <person name="Telgmann-Rauber A."/>
            <person name="Kanno A."/>
            <person name="Yue Z."/>
            <person name="Chen H."/>
            <person name="Li W."/>
            <person name="Chen Y."/>
            <person name="Xu X."/>
            <person name="Zhang Y."/>
            <person name="Luo S."/>
            <person name="Chen H."/>
            <person name="Gao J."/>
            <person name="Mao Z."/>
            <person name="Pires J.C."/>
            <person name="Luo M."/>
            <person name="Kudrna D."/>
            <person name="Wing R.A."/>
            <person name="Meyers B.C."/>
            <person name="Yi K."/>
            <person name="Kong H."/>
            <person name="Lavrijsen P."/>
            <person name="Sunseri F."/>
            <person name="Falavigna A."/>
            <person name="Ye Y."/>
            <person name="Leebens-Mack J.H."/>
            <person name="Chen G."/>
        </authorList>
    </citation>
    <scope>NUCLEOTIDE SEQUENCE [LARGE SCALE GENOMIC DNA]</scope>
    <source>
        <strain evidence="6">cv. DH0086</strain>
    </source>
</reference>
<feature type="compositionally biased region" description="Basic residues" evidence="3">
    <location>
        <begin position="102"/>
        <end position="111"/>
    </location>
</feature>
<dbReference type="GO" id="GO:0048255">
    <property type="term" value="P:mRNA stabilization"/>
    <property type="evidence" value="ECO:0007669"/>
    <property type="project" value="InterPro"/>
</dbReference>
<feature type="region of interest" description="Disordered" evidence="3">
    <location>
        <begin position="399"/>
        <end position="447"/>
    </location>
</feature>
<feature type="compositionally biased region" description="Polar residues" evidence="3">
    <location>
        <begin position="399"/>
        <end position="414"/>
    </location>
</feature>
<feature type="region of interest" description="Disordered" evidence="3">
    <location>
        <begin position="1"/>
        <end position="117"/>
    </location>
</feature>
<evidence type="ECO:0000259" key="4">
    <source>
        <dbReference type="PROSITE" id="PS50961"/>
    </source>
</evidence>
<dbReference type="InterPro" id="IPR036390">
    <property type="entry name" value="WH_DNA-bd_sf"/>
</dbReference>
<gene>
    <name evidence="5" type="ORF">A4U43_C05F150</name>
</gene>
<keyword evidence="6" id="KW-1185">Reference proteome</keyword>
<feature type="compositionally biased region" description="Polar residues" evidence="3">
    <location>
        <begin position="432"/>
        <end position="443"/>
    </location>
</feature>
<dbReference type="SMART" id="SM00715">
    <property type="entry name" value="LA"/>
    <property type="match status" value="1"/>
</dbReference>
<proteinExistence type="predicted"/>
<organism evidence="5 6">
    <name type="scientific">Asparagus officinalis</name>
    <name type="common">Garden asparagus</name>
    <dbReference type="NCBI Taxonomy" id="4686"/>
    <lineage>
        <taxon>Eukaryota</taxon>
        <taxon>Viridiplantae</taxon>
        <taxon>Streptophyta</taxon>
        <taxon>Embryophyta</taxon>
        <taxon>Tracheophyta</taxon>
        <taxon>Spermatophyta</taxon>
        <taxon>Magnoliopsida</taxon>
        <taxon>Liliopsida</taxon>
        <taxon>Asparagales</taxon>
        <taxon>Asparagaceae</taxon>
        <taxon>Asparagoideae</taxon>
        <taxon>Asparagus</taxon>
    </lineage>
</organism>
<dbReference type="PANTHER" id="PTHR22792">
    <property type="entry name" value="LUPUS LA PROTEIN-RELATED"/>
    <property type="match status" value="1"/>
</dbReference>
<feature type="region of interest" description="Disordered" evidence="3">
    <location>
        <begin position="206"/>
        <end position="265"/>
    </location>
</feature>
<feature type="compositionally biased region" description="Pro residues" evidence="3">
    <location>
        <begin position="63"/>
        <end position="80"/>
    </location>
</feature>
<protein>
    <recommendedName>
        <fullName evidence="4">HTH La-type RNA-binding domain-containing protein</fullName>
    </recommendedName>
</protein>
<evidence type="ECO:0000313" key="5">
    <source>
        <dbReference type="EMBL" id="ONK67449.1"/>
    </source>
</evidence>
<dbReference type="PROSITE" id="PS50961">
    <property type="entry name" value="HTH_LA"/>
    <property type="match status" value="1"/>
</dbReference>
<dbReference type="Proteomes" id="UP000243459">
    <property type="component" value="Chromosome 5"/>
</dbReference>
<dbReference type="InterPro" id="IPR036388">
    <property type="entry name" value="WH-like_DNA-bd_sf"/>
</dbReference>
<dbReference type="PANTHER" id="PTHR22792:SF101">
    <property type="entry name" value="LA-RELATED PROTEIN 1A"/>
    <property type="match status" value="1"/>
</dbReference>
<dbReference type="SMART" id="SM00684">
    <property type="entry name" value="DM15"/>
    <property type="match status" value="3"/>
</dbReference>
<dbReference type="AlphaFoldDB" id="A0A5P1ERU3"/>
<evidence type="ECO:0000256" key="3">
    <source>
        <dbReference type="SAM" id="MobiDB-lite"/>
    </source>
</evidence>
<accession>A0A5P1ERU3</accession>
<dbReference type="InterPro" id="IPR006607">
    <property type="entry name" value="DM15"/>
</dbReference>
<keyword evidence="1 2" id="KW-0694">RNA-binding</keyword>
<feature type="region of interest" description="Disordered" evidence="3">
    <location>
        <begin position="760"/>
        <end position="786"/>
    </location>
</feature>
<dbReference type="InterPro" id="IPR045180">
    <property type="entry name" value="La_dom_prot"/>
</dbReference>